<organism evidence="2 3">
    <name type="scientific">Coniella lustricola</name>
    <dbReference type="NCBI Taxonomy" id="2025994"/>
    <lineage>
        <taxon>Eukaryota</taxon>
        <taxon>Fungi</taxon>
        <taxon>Dikarya</taxon>
        <taxon>Ascomycota</taxon>
        <taxon>Pezizomycotina</taxon>
        <taxon>Sordariomycetes</taxon>
        <taxon>Sordariomycetidae</taxon>
        <taxon>Diaporthales</taxon>
        <taxon>Schizoparmaceae</taxon>
        <taxon>Coniella</taxon>
    </lineage>
</organism>
<proteinExistence type="predicted"/>
<protein>
    <submittedName>
        <fullName evidence="2">Uncharacterized protein</fullName>
    </submittedName>
</protein>
<dbReference type="InParanoid" id="A0A2T3A0W9"/>
<sequence length="180" mass="19882">MPPKKAVAQDPSDMPICIHMRYGIHTFSLLVEPLAPFSDITSELLFAIRDRDPDNRGLCADVKSPPQALPADGSDIHVAYGVLRDPNDSEKGWTDLKIQGHEIPVEMGIKNNALVAFVIRSAEDAAESPEFVAQWPQFEPEEDEQDDYEAGDVAAGKRRADVMDMDQDGGDDDDEDEDDL</sequence>
<evidence type="ECO:0000313" key="3">
    <source>
        <dbReference type="Proteomes" id="UP000241462"/>
    </source>
</evidence>
<reference evidence="2 3" key="1">
    <citation type="journal article" date="2018" name="Mycol. Prog.">
        <title>Coniella lustricola, a new species from submerged detritus.</title>
        <authorList>
            <person name="Raudabaugh D.B."/>
            <person name="Iturriaga T."/>
            <person name="Carver A."/>
            <person name="Mondo S."/>
            <person name="Pangilinan J."/>
            <person name="Lipzen A."/>
            <person name="He G."/>
            <person name="Amirebrahimi M."/>
            <person name="Grigoriev I.V."/>
            <person name="Miller A.N."/>
        </authorList>
    </citation>
    <scope>NUCLEOTIDE SEQUENCE [LARGE SCALE GENOMIC DNA]</scope>
    <source>
        <strain evidence="2 3">B22-T-1</strain>
    </source>
</reference>
<dbReference type="STRING" id="2025994.A0A2T3A0W9"/>
<name>A0A2T3A0W9_9PEZI</name>
<dbReference type="AlphaFoldDB" id="A0A2T3A0W9"/>
<gene>
    <name evidence="2" type="ORF">BD289DRAFT_54671</name>
</gene>
<accession>A0A2T3A0W9</accession>
<evidence type="ECO:0000256" key="1">
    <source>
        <dbReference type="SAM" id="MobiDB-lite"/>
    </source>
</evidence>
<dbReference type="OrthoDB" id="5376498at2759"/>
<dbReference type="Proteomes" id="UP000241462">
    <property type="component" value="Unassembled WGS sequence"/>
</dbReference>
<dbReference type="EMBL" id="KZ678520">
    <property type="protein sequence ID" value="PSR80792.1"/>
    <property type="molecule type" value="Genomic_DNA"/>
</dbReference>
<feature type="compositionally biased region" description="Acidic residues" evidence="1">
    <location>
        <begin position="163"/>
        <end position="180"/>
    </location>
</feature>
<keyword evidence="3" id="KW-1185">Reference proteome</keyword>
<feature type="compositionally biased region" description="Acidic residues" evidence="1">
    <location>
        <begin position="139"/>
        <end position="150"/>
    </location>
</feature>
<evidence type="ECO:0000313" key="2">
    <source>
        <dbReference type="EMBL" id="PSR80792.1"/>
    </source>
</evidence>
<feature type="region of interest" description="Disordered" evidence="1">
    <location>
        <begin position="131"/>
        <end position="180"/>
    </location>
</feature>